<evidence type="ECO:0000313" key="10">
    <source>
        <dbReference type="Proteomes" id="UP000054632"/>
    </source>
</evidence>
<dbReference type="Proteomes" id="UP000054815">
    <property type="component" value="Unassembled WGS sequence"/>
</dbReference>
<dbReference type="InterPro" id="IPR007144">
    <property type="entry name" value="SSU_processome_Utp11"/>
</dbReference>
<dbReference type="GO" id="GO:0006364">
    <property type="term" value="P:rRNA processing"/>
    <property type="evidence" value="ECO:0007669"/>
    <property type="project" value="UniProtKB-UniRule"/>
</dbReference>
<evidence type="ECO:0000256" key="3">
    <source>
        <dbReference type="ARBA" id="ARBA00022552"/>
    </source>
</evidence>
<evidence type="ECO:0000256" key="2">
    <source>
        <dbReference type="ARBA" id="ARBA00008105"/>
    </source>
</evidence>
<evidence type="ECO:0000313" key="12">
    <source>
        <dbReference type="Proteomes" id="UP000054826"/>
    </source>
</evidence>
<evidence type="ECO:0000313" key="7">
    <source>
        <dbReference type="EMBL" id="KRY01283.1"/>
    </source>
</evidence>
<feature type="region of interest" description="Disordered" evidence="6">
    <location>
        <begin position="1"/>
        <end position="22"/>
    </location>
</feature>
<evidence type="ECO:0000256" key="1">
    <source>
        <dbReference type="ARBA" id="ARBA00004604"/>
    </source>
</evidence>
<comment type="subunit">
    <text evidence="5">Component of the ribosomal small subunit (SSU) processome.</text>
</comment>
<dbReference type="EMBL" id="JYDV01000007">
    <property type="protein sequence ID" value="KRZ44231.1"/>
    <property type="molecule type" value="Genomic_DNA"/>
</dbReference>
<reference evidence="10 11" key="1">
    <citation type="submission" date="2015-01" db="EMBL/GenBank/DDBJ databases">
        <title>Evolution of Trichinella species and genotypes.</title>
        <authorList>
            <person name="Korhonen P.K."/>
            <person name="Edoardo P."/>
            <person name="Giuseppe L.R."/>
            <person name="Gasser R.B."/>
        </authorList>
    </citation>
    <scope>NUCLEOTIDE SEQUENCE [LARGE SCALE GENOMIC DNA]</scope>
    <source>
        <strain evidence="8">ISS13</strain>
        <strain evidence="7">ISS141</strain>
        <strain evidence="9">ISS176</strain>
    </source>
</reference>
<dbReference type="Proteomes" id="UP000054632">
    <property type="component" value="Unassembled WGS sequence"/>
</dbReference>
<evidence type="ECO:0000256" key="4">
    <source>
        <dbReference type="ARBA" id="ARBA00023242"/>
    </source>
</evidence>
<protein>
    <recommendedName>
        <fullName evidence="5">U3 small nucleolar RNA-associated protein 11</fullName>
        <shortName evidence="5">U3 snoRNA-associated protein 11</shortName>
    </recommendedName>
</protein>
<feature type="compositionally biased region" description="Basic and acidic residues" evidence="6">
    <location>
        <begin position="1"/>
        <end position="11"/>
    </location>
</feature>
<dbReference type="EMBL" id="JYDR01000001">
    <property type="protein sequence ID" value="KRY79578.1"/>
    <property type="molecule type" value="Genomic_DNA"/>
</dbReference>
<keyword evidence="4 5" id="KW-0539">Nucleus</keyword>
<dbReference type="GO" id="GO:0032040">
    <property type="term" value="C:small-subunit processome"/>
    <property type="evidence" value="ECO:0007669"/>
    <property type="project" value="UniProtKB-UniRule"/>
</dbReference>
<dbReference type="STRING" id="6337.A0A0V1KAM4"/>
<comment type="subcellular location">
    <subcellularLocation>
        <location evidence="1 5">Nucleus</location>
        <location evidence="1 5">Nucleolus</location>
    </subcellularLocation>
</comment>
<sequence>MSSLKNADKSVSRVHRERSQLSSRRRLGELEKKKDYIKRARYVGICYFIVQRCVLRSHQIKENAIRKLRRKVLEKNPDEFYFHMINSKIEDGVHYEKPIDKDENSKEQEKLLQTQNLNYINFKLQIQRQKIKKLLDDFGFLFSLCKVNSVNKLFKSEGNEKANSSKRFDLELLKKKFPNGLNFKKLQSELQSLDKSKLNSFQELLKRLRVEKELSIVAEKFHMKKEFAKSKSKGVIPRKKRKGTAIRAPVYKWQFERKR</sequence>
<evidence type="ECO:0000313" key="9">
    <source>
        <dbReference type="EMBL" id="KRZ44231.1"/>
    </source>
</evidence>
<name>A0A0V1KAM4_TRIPS</name>
<evidence type="ECO:0000313" key="8">
    <source>
        <dbReference type="EMBL" id="KRY79578.1"/>
    </source>
</evidence>
<keyword evidence="3 5" id="KW-0698">rRNA processing</keyword>
<dbReference type="Proteomes" id="UP000054826">
    <property type="component" value="Unassembled WGS sequence"/>
</dbReference>
<evidence type="ECO:0000256" key="5">
    <source>
        <dbReference type="PIRNR" id="PIRNR015952"/>
    </source>
</evidence>
<evidence type="ECO:0000256" key="6">
    <source>
        <dbReference type="SAM" id="MobiDB-lite"/>
    </source>
</evidence>
<comment type="caution">
    <text evidence="9">The sequence shown here is derived from an EMBL/GenBank/DDBJ whole genome shotgun (WGS) entry which is preliminary data.</text>
</comment>
<evidence type="ECO:0000313" key="11">
    <source>
        <dbReference type="Proteomes" id="UP000054815"/>
    </source>
</evidence>
<gene>
    <name evidence="9" type="primary">C16C10.2</name>
    <name evidence="8" type="ORF">T4A_11498</name>
    <name evidence="9" type="ORF">T4C_5425</name>
    <name evidence="7" type="ORF">T4E_850</name>
</gene>
<comment type="function">
    <text evidence="5">Involved in nucleolar processing of pre-18S ribosomal RNA.</text>
</comment>
<proteinExistence type="inferred from homology"/>
<dbReference type="PANTHER" id="PTHR12838:SF0">
    <property type="entry name" value="U3 SMALL NUCLEOLAR RNA-ASSOCIATED PROTEIN 11-RELATED"/>
    <property type="match status" value="1"/>
</dbReference>
<comment type="similarity">
    <text evidence="2 5">Belongs to the UTP11 family.</text>
</comment>
<dbReference type="PANTHER" id="PTHR12838">
    <property type="entry name" value="U3 SMALL NUCLEOLAR RNA-ASSOCIATED PROTEIN 11"/>
    <property type="match status" value="1"/>
</dbReference>
<accession>A0A0V1KAM4</accession>
<dbReference type="AlphaFoldDB" id="A0A0V1KAM4"/>
<dbReference type="EMBL" id="JYDU01000004">
    <property type="protein sequence ID" value="KRY01283.1"/>
    <property type="molecule type" value="Genomic_DNA"/>
</dbReference>
<dbReference type="PIRSF" id="PIRSF015952">
    <property type="entry name" value="U3snoRNP11"/>
    <property type="match status" value="1"/>
</dbReference>
<dbReference type="Pfam" id="PF03998">
    <property type="entry name" value="Utp11"/>
    <property type="match status" value="2"/>
</dbReference>
<organism evidence="9 12">
    <name type="scientific">Trichinella pseudospiralis</name>
    <name type="common">Parasitic roundworm</name>
    <dbReference type="NCBI Taxonomy" id="6337"/>
    <lineage>
        <taxon>Eukaryota</taxon>
        <taxon>Metazoa</taxon>
        <taxon>Ecdysozoa</taxon>
        <taxon>Nematoda</taxon>
        <taxon>Enoplea</taxon>
        <taxon>Dorylaimia</taxon>
        <taxon>Trichinellida</taxon>
        <taxon>Trichinellidae</taxon>
        <taxon>Trichinella</taxon>
    </lineage>
</organism>